<dbReference type="PANTHER" id="PTHR34848:SF1">
    <property type="entry name" value="BIFUNCTIONAL ADENOSYLCOBALAMIN BIOSYNTHESIS PROTEIN COBU"/>
    <property type="match status" value="1"/>
</dbReference>
<dbReference type="Gene3D" id="3.40.50.300">
    <property type="entry name" value="P-loop containing nucleotide triphosphate hydrolases"/>
    <property type="match status" value="1"/>
</dbReference>
<feature type="active site" description="GMP-histidine intermediate" evidence="15">
    <location>
        <position position="59"/>
    </location>
</feature>
<dbReference type="Pfam" id="PF02283">
    <property type="entry name" value="CobU"/>
    <property type="match status" value="1"/>
</dbReference>
<dbReference type="InterPro" id="IPR003203">
    <property type="entry name" value="CobU/CobP"/>
</dbReference>
<comment type="pathway">
    <text evidence="5 14">Cofactor biosynthesis; adenosylcobalamin biosynthesis; adenosylcobalamin from cob(II)yrinate a,c-diamide: step 6/7.</text>
</comment>
<dbReference type="CDD" id="cd00544">
    <property type="entry name" value="CobU"/>
    <property type="match status" value="1"/>
</dbReference>
<dbReference type="PANTHER" id="PTHR34848">
    <property type="match status" value="1"/>
</dbReference>
<comment type="catalytic activity">
    <reaction evidence="2 14">
        <text>adenosylcob(III)inamide phosphate + GTP + H(+) = adenosylcob(III)inamide-GDP + diphosphate</text>
        <dbReference type="Rhea" id="RHEA:22712"/>
        <dbReference type="ChEBI" id="CHEBI:15378"/>
        <dbReference type="ChEBI" id="CHEBI:33019"/>
        <dbReference type="ChEBI" id="CHEBI:37565"/>
        <dbReference type="ChEBI" id="CHEBI:58502"/>
        <dbReference type="ChEBI" id="CHEBI:60487"/>
        <dbReference type="EC" id="2.7.7.62"/>
    </reaction>
</comment>
<dbReference type="PIRSF" id="PIRSF006135">
    <property type="entry name" value="CobU"/>
    <property type="match status" value="1"/>
</dbReference>
<evidence type="ECO:0000256" key="8">
    <source>
        <dbReference type="ARBA" id="ARBA00022573"/>
    </source>
</evidence>
<comment type="similarity">
    <text evidence="7 14">Belongs to the CobU/CobP family.</text>
</comment>
<gene>
    <name evidence="17" type="ORF">PGB34_04620</name>
</gene>
<feature type="binding site" evidence="16">
    <location>
        <position position="96"/>
    </location>
    <ligand>
        <name>GTP</name>
        <dbReference type="ChEBI" id="CHEBI:37565"/>
    </ligand>
</feature>
<evidence type="ECO:0000313" key="18">
    <source>
        <dbReference type="Proteomes" id="UP001212602"/>
    </source>
</evidence>
<comment type="catalytic activity">
    <reaction evidence="1 14">
        <text>adenosylcob(III)inamide + ATP = adenosylcob(III)inamide phosphate + ADP + H(+)</text>
        <dbReference type="Rhea" id="RHEA:15769"/>
        <dbReference type="ChEBI" id="CHEBI:2480"/>
        <dbReference type="ChEBI" id="CHEBI:15378"/>
        <dbReference type="ChEBI" id="CHEBI:30616"/>
        <dbReference type="ChEBI" id="CHEBI:58502"/>
        <dbReference type="ChEBI" id="CHEBI:456216"/>
        <dbReference type="EC" id="2.7.1.156"/>
    </reaction>
</comment>
<name>A0AAE3N686_9BURK</name>
<feature type="binding site" evidence="16">
    <location>
        <begin position="43"/>
        <end position="45"/>
    </location>
    <ligand>
        <name>GTP</name>
        <dbReference type="ChEBI" id="CHEBI:37565"/>
    </ligand>
</feature>
<evidence type="ECO:0000256" key="16">
    <source>
        <dbReference type="PIRSR" id="PIRSR006135-2"/>
    </source>
</evidence>
<dbReference type="EC" id="2.7.1.156" evidence="14"/>
<evidence type="ECO:0000256" key="1">
    <source>
        <dbReference type="ARBA" id="ARBA00000312"/>
    </source>
</evidence>
<protein>
    <recommendedName>
        <fullName evidence="14">Bifunctional adenosylcobalamin biosynthesis protein</fullName>
        <ecNumber evidence="14">2.7.1.156</ecNumber>
        <ecNumber evidence="14">2.7.7.62</ecNumber>
    </recommendedName>
</protein>
<keyword evidence="8 14" id="KW-0169">Cobalamin biosynthesis</keyword>
<dbReference type="InterPro" id="IPR027417">
    <property type="entry name" value="P-loop_NTPase"/>
</dbReference>
<comment type="caution">
    <text evidence="17">The sequence shown here is derived from an EMBL/GenBank/DDBJ whole genome shotgun (WGS) entry which is preliminary data.</text>
</comment>
<keyword evidence="9 14" id="KW-0808">Transferase</keyword>
<dbReference type="GO" id="GO:0005525">
    <property type="term" value="F:GTP binding"/>
    <property type="evidence" value="ECO:0007669"/>
    <property type="project" value="UniProtKB-UniRule"/>
</dbReference>
<evidence type="ECO:0000256" key="4">
    <source>
        <dbReference type="ARBA" id="ARBA00003889"/>
    </source>
</evidence>
<evidence type="ECO:0000256" key="6">
    <source>
        <dbReference type="ARBA" id="ARBA00005159"/>
    </source>
</evidence>
<evidence type="ECO:0000256" key="3">
    <source>
        <dbReference type="ARBA" id="ARBA00001522"/>
    </source>
</evidence>
<reference evidence="17" key="1">
    <citation type="submission" date="2023-01" db="EMBL/GenBank/DDBJ databases">
        <title>Xenophilus mangrovi sp. nov., isolated from soil of Mangrove nature reserve.</title>
        <authorList>
            <person name="Xu S."/>
            <person name="Liu Z."/>
            <person name="Xu Y."/>
        </authorList>
    </citation>
    <scope>NUCLEOTIDE SEQUENCE</scope>
    <source>
        <strain evidence="17">YW8</strain>
    </source>
</reference>
<dbReference type="GO" id="GO:0009236">
    <property type="term" value="P:cobalamin biosynthetic process"/>
    <property type="evidence" value="ECO:0007669"/>
    <property type="project" value="UniProtKB-UniRule"/>
</dbReference>
<keyword evidence="13 14" id="KW-0342">GTP-binding</keyword>
<evidence type="ECO:0000256" key="9">
    <source>
        <dbReference type="ARBA" id="ARBA00022679"/>
    </source>
</evidence>
<comment type="pathway">
    <text evidence="6 14">Cofactor biosynthesis; adenosylcobalamin biosynthesis; adenosylcobalamin from cob(II)yrinate a,c-diamide: step 5/7.</text>
</comment>
<dbReference type="EC" id="2.7.7.62" evidence="14"/>
<dbReference type="AlphaFoldDB" id="A0AAE3N686"/>
<proteinExistence type="inferred from homology"/>
<evidence type="ECO:0000313" key="17">
    <source>
        <dbReference type="EMBL" id="MDA7415638.1"/>
    </source>
</evidence>
<keyword evidence="17" id="KW-0548">Nucleotidyltransferase</keyword>
<dbReference type="GO" id="GO:0005524">
    <property type="term" value="F:ATP binding"/>
    <property type="evidence" value="ECO:0007669"/>
    <property type="project" value="UniProtKB-UniRule"/>
</dbReference>
<keyword evidence="10 14" id="KW-0547">Nucleotide-binding</keyword>
<evidence type="ECO:0000256" key="11">
    <source>
        <dbReference type="ARBA" id="ARBA00022777"/>
    </source>
</evidence>
<evidence type="ECO:0000256" key="12">
    <source>
        <dbReference type="ARBA" id="ARBA00022840"/>
    </source>
</evidence>
<dbReference type="SUPFAM" id="SSF52540">
    <property type="entry name" value="P-loop containing nucleoside triphosphate hydrolases"/>
    <property type="match status" value="1"/>
</dbReference>
<evidence type="ECO:0000256" key="13">
    <source>
        <dbReference type="ARBA" id="ARBA00023134"/>
    </source>
</evidence>
<evidence type="ECO:0000256" key="15">
    <source>
        <dbReference type="PIRSR" id="PIRSR006135-1"/>
    </source>
</evidence>
<keyword evidence="18" id="KW-1185">Reference proteome</keyword>
<dbReference type="EMBL" id="JAQIPB010000002">
    <property type="protein sequence ID" value="MDA7415638.1"/>
    <property type="molecule type" value="Genomic_DNA"/>
</dbReference>
<evidence type="ECO:0000256" key="10">
    <source>
        <dbReference type="ARBA" id="ARBA00022741"/>
    </source>
</evidence>
<evidence type="ECO:0000256" key="14">
    <source>
        <dbReference type="PIRNR" id="PIRNR006135"/>
    </source>
</evidence>
<dbReference type="GO" id="GO:0008820">
    <property type="term" value="F:cobinamide phosphate guanylyltransferase activity"/>
    <property type="evidence" value="ECO:0007669"/>
    <property type="project" value="UniProtKB-UniRule"/>
</dbReference>
<feature type="binding site" evidence="16">
    <location>
        <position position="74"/>
    </location>
    <ligand>
        <name>GTP</name>
        <dbReference type="ChEBI" id="CHEBI:37565"/>
    </ligand>
</feature>
<evidence type="ECO:0000256" key="2">
    <source>
        <dbReference type="ARBA" id="ARBA00000711"/>
    </source>
</evidence>
<evidence type="ECO:0000256" key="5">
    <source>
        <dbReference type="ARBA" id="ARBA00004692"/>
    </source>
</evidence>
<sequence length="193" mass="20712">MADPAVVRELILGGQRSGKSRRAELLAQQWLAGSPARRAVMVATAQPWDAEMRARIAQHQQDRAERLPAMETLEEPLHLPEAILGLSTPETLVVVDCLTLWLSNLMMPPDLDPARAAAPETGALLALLPELLAETTGPVVLVSNEIGLGVVPMGEEVRLYVDLLGRLNQQVAAVCERVTFMAAGLPMTLKGGA</sequence>
<evidence type="ECO:0000256" key="7">
    <source>
        <dbReference type="ARBA" id="ARBA00007490"/>
    </source>
</evidence>
<dbReference type="Proteomes" id="UP001212602">
    <property type="component" value="Unassembled WGS sequence"/>
</dbReference>
<keyword evidence="11 14" id="KW-0418">Kinase</keyword>
<organism evidence="17 18">
    <name type="scientific">Xenophilus arseniciresistens</name>
    <dbReference type="NCBI Taxonomy" id="1283306"/>
    <lineage>
        <taxon>Bacteria</taxon>
        <taxon>Pseudomonadati</taxon>
        <taxon>Pseudomonadota</taxon>
        <taxon>Betaproteobacteria</taxon>
        <taxon>Burkholderiales</taxon>
        <taxon>Comamonadaceae</taxon>
        <taxon>Xenophilus</taxon>
    </lineage>
</organism>
<dbReference type="GO" id="GO:0043752">
    <property type="term" value="F:adenosylcobinamide kinase activity"/>
    <property type="evidence" value="ECO:0007669"/>
    <property type="project" value="UniProtKB-EC"/>
</dbReference>
<comment type="catalytic activity">
    <reaction evidence="3">
        <text>adenosylcob(III)inamide + GTP = adenosylcob(III)inamide phosphate + GDP + H(+)</text>
        <dbReference type="Rhea" id="RHEA:15765"/>
        <dbReference type="ChEBI" id="CHEBI:2480"/>
        <dbReference type="ChEBI" id="CHEBI:15378"/>
        <dbReference type="ChEBI" id="CHEBI:37565"/>
        <dbReference type="ChEBI" id="CHEBI:58189"/>
        <dbReference type="ChEBI" id="CHEBI:58502"/>
        <dbReference type="EC" id="2.7.1.156"/>
    </reaction>
</comment>
<accession>A0AAE3N686</accession>
<keyword evidence="12 14" id="KW-0067">ATP-binding</keyword>
<comment type="function">
    <text evidence="4 14">Catalyzes ATP-dependent phosphorylation of adenosylcobinamide and addition of GMP to adenosylcobinamide phosphate.</text>
</comment>
<dbReference type="RefSeq" id="WP_271426917.1">
    <property type="nucleotide sequence ID" value="NZ_JAQIPB010000002.1"/>
</dbReference>
<feature type="binding site" evidence="16">
    <location>
        <begin position="13"/>
        <end position="20"/>
    </location>
    <ligand>
        <name>GTP</name>
        <dbReference type="ChEBI" id="CHEBI:37565"/>
    </ligand>
</feature>